<dbReference type="InterPro" id="IPR009061">
    <property type="entry name" value="DNA-bd_dom_put_sf"/>
</dbReference>
<feature type="domain" description="HTH cro/C1-type" evidence="3">
    <location>
        <begin position="112"/>
        <end position="165"/>
    </location>
</feature>
<comment type="caution">
    <text evidence="4">The sequence shown here is derived from an EMBL/GenBank/DDBJ whole genome shotgun (WGS) entry which is preliminary data.</text>
</comment>
<reference evidence="4 5" key="1">
    <citation type="submission" date="2020-01" db="EMBL/GenBank/DDBJ databases">
        <title>Investigation of new actinobacteria for the biodesulphurisation of diesel fuel.</title>
        <authorList>
            <person name="Athi Narayanan S.M."/>
        </authorList>
    </citation>
    <scope>NUCLEOTIDE SEQUENCE [LARGE SCALE GENOMIC DNA]</scope>
    <source>
        <strain evidence="4 5">213E</strain>
    </source>
</reference>
<dbReference type="InterPro" id="IPR011051">
    <property type="entry name" value="RmlC_Cupin_sf"/>
</dbReference>
<dbReference type="CDD" id="cd02209">
    <property type="entry name" value="cupin_XRE_C"/>
    <property type="match status" value="1"/>
</dbReference>
<keyword evidence="1" id="KW-0238">DNA-binding</keyword>
<dbReference type="InterPro" id="IPR050807">
    <property type="entry name" value="TransReg_Diox_bact_type"/>
</dbReference>
<evidence type="ECO:0000259" key="3">
    <source>
        <dbReference type="PROSITE" id="PS50943"/>
    </source>
</evidence>
<evidence type="ECO:0000313" key="4">
    <source>
        <dbReference type="EMBL" id="NDK88609.1"/>
    </source>
</evidence>
<dbReference type="GO" id="GO:0005829">
    <property type="term" value="C:cytosol"/>
    <property type="evidence" value="ECO:0007669"/>
    <property type="project" value="TreeGrafter"/>
</dbReference>
<dbReference type="InterPro" id="IPR001387">
    <property type="entry name" value="Cro/C1-type_HTH"/>
</dbReference>
<dbReference type="SUPFAM" id="SSF47413">
    <property type="entry name" value="lambda repressor-like DNA-binding domains"/>
    <property type="match status" value="1"/>
</dbReference>
<dbReference type="SMART" id="SM00422">
    <property type="entry name" value="HTH_MERR"/>
    <property type="match status" value="1"/>
</dbReference>
<dbReference type="InterPro" id="IPR010982">
    <property type="entry name" value="Lambda_DNA-bd_dom_sf"/>
</dbReference>
<dbReference type="InterPro" id="IPR013096">
    <property type="entry name" value="Cupin_2"/>
</dbReference>
<keyword evidence="5" id="KW-1185">Reference proteome</keyword>
<dbReference type="GO" id="GO:0003677">
    <property type="term" value="F:DNA binding"/>
    <property type="evidence" value="ECO:0007669"/>
    <property type="project" value="UniProtKB-KW"/>
</dbReference>
<dbReference type="Pfam" id="PF07883">
    <property type="entry name" value="Cupin_2"/>
    <property type="match status" value="1"/>
</dbReference>
<proteinExistence type="predicted"/>
<dbReference type="Proteomes" id="UP000466307">
    <property type="component" value="Unassembled WGS sequence"/>
</dbReference>
<dbReference type="SMART" id="SM00530">
    <property type="entry name" value="HTH_XRE"/>
    <property type="match status" value="1"/>
</dbReference>
<dbReference type="PANTHER" id="PTHR46797:SF1">
    <property type="entry name" value="METHYLPHOSPHONATE SYNTHASE"/>
    <property type="match status" value="1"/>
</dbReference>
<dbReference type="PROSITE" id="PS50943">
    <property type="entry name" value="HTH_CROC1"/>
    <property type="match status" value="1"/>
</dbReference>
<dbReference type="PROSITE" id="PS50937">
    <property type="entry name" value="HTH_MERR_2"/>
    <property type="match status" value="1"/>
</dbReference>
<gene>
    <name evidence="4" type="ORF">GYA93_03280</name>
</gene>
<sequence>MSVESRSPSPDGNGETSAMLKIGQVAQLVGVSPSRIRLWESERLISPHRTPTGQRLFTVADVRRLERIRRLFDSKSMTAVGVRQALGADPDHPAEPADSDNDANPVLGARAKALRQRQHMSLRELSREIGMSPSALSSFERGQSKPSIGRITQIAHALGTTTPDLLGVPAAEESAVVRADCRKRLPLGAEGVIIENLYESSTVLQSQMVTVRPGFGSGEPMTHAGEEFLTVIEGEIELTLDGVETIELRTGDSMTFTSTRPHSYFNRSPTTARIVWVNTPPTF</sequence>
<dbReference type="Gene3D" id="1.10.1660.10">
    <property type="match status" value="1"/>
</dbReference>
<evidence type="ECO:0000259" key="2">
    <source>
        <dbReference type="PROSITE" id="PS50937"/>
    </source>
</evidence>
<dbReference type="SUPFAM" id="SSF51182">
    <property type="entry name" value="RmlC-like cupins"/>
    <property type="match status" value="1"/>
</dbReference>
<dbReference type="Gene3D" id="1.10.260.40">
    <property type="entry name" value="lambda repressor-like DNA-binding domains"/>
    <property type="match status" value="1"/>
</dbReference>
<organism evidence="4 5">
    <name type="scientific">Gordonia desulfuricans</name>
    <dbReference type="NCBI Taxonomy" id="89051"/>
    <lineage>
        <taxon>Bacteria</taxon>
        <taxon>Bacillati</taxon>
        <taxon>Actinomycetota</taxon>
        <taxon>Actinomycetes</taxon>
        <taxon>Mycobacteriales</taxon>
        <taxon>Gordoniaceae</taxon>
        <taxon>Gordonia</taxon>
    </lineage>
</organism>
<dbReference type="SUPFAM" id="SSF46955">
    <property type="entry name" value="Putative DNA-binding domain"/>
    <property type="match status" value="1"/>
</dbReference>
<dbReference type="AlphaFoldDB" id="A0A7K3LK20"/>
<name>A0A7K3LK20_9ACTN</name>
<dbReference type="Gene3D" id="2.60.120.10">
    <property type="entry name" value="Jelly Rolls"/>
    <property type="match status" value="1"/>
</dbReference>
<dbReference type="InterPro" id="IPR014710">
    <property type="entry name" value="RmlC-like_jellyroll"/>
</dbReference>
<dbReference type="PANTHER" id="PTHR46797">
    <property type="entry name" value="HTH-TYPE TRANSCRIPTIONAL REGULATOR"/>
    <property type="match status" value="1"/>
</dbReference>
<evidence type="ECO:0000313" key="5">
    <source>
        <dbReference type="Proteomes" id="UP000466307"/>
    </source>
</evidence>
<evidence type="ECO:0000256" key="1">
    <source>
        <dbReference type="ARBA" id="ARBA00023125"/>
    </source>
</evidence>
<dbReference type="InterPro" id="IPR000551">
    <property type="entry name" value="MerR-type_HTH_dom"/>
</dbReference>
<dbReference type="CDD" id="cd00592">
    <property type="entry name" value="HTH_MerR-like"/>
    <property type="match status" value="1"/>
</dbReference>
<feature type="domain" description="HTH merR-type" evidence="2">
    <location>
        <begin position="19"/>
        <end position="88"/>
    </location>
</feature>
<protein>
    <submittedName>
        <fullName evidence="4">Helix-turn-helix domain-containing protein</fullName>
    </submittedName>
</protein>
<dbReference type="GO" id="GO:0003700">
    <property type="term" value="F:DNA-binding transcription factor activity"/>
    <property type="evidence" value="ECO:0007669"/>
    <property type="project" value="TreeGrafter"/>
</dbReference>
<accession>A0A7K3LK20</accession>
<dbReference type="CDD" id="cd00093">
    <property type="entry name" value="HTH_XRE"/>
    <property type="match status" value="1"/>
</dbReference>
<dbReference type="Pfam" id="PF13411">
    <property type="entry name" value="MerR_1"/>
    <property type="match status" value="1"/>
</dbReference>
<dbReference type="EMBL" id="JAADZU010000006">
    <property type="protein sequence ID" value="NDK88609.1"/>
    <property type="molecule type" value="Genomic_DNA"/>
</dbReference>
<dbReference type="Pfam" id="PF01381">
    <property type="entry name" value="HTH_3"/>
    <property type="match status" value="1"/>
</dbReference>